<evidence type="ECO:0000256" key="1">
    <source>
        <dbReference type="ARBA" id="ARBA00009460"/>
    </source>
</evidence>
<evidence type="ECO:0000256" key="2">
    <source>
        <dbReference type="PIRNR" id="PIRNR006221"/>
    </source>
</evidence>
<evidence type="ECO:0000313" key="3">
    <source>
        <dbReference type="EMBL" id="SCZ85256.1"/>
    </source>
</evidence>
<dbReference type="PANTHER" id="PTHR12149">
    <property type="entry name" value="FRUCTOSAMINE 3 KINASE-RELATED PROTEIN"/>
    <property type="match status" value="1"/>
</dbReference>
<organism evidence="3 4">
    <name type="scientific">Nitrosomonas mobilis</name>
    <dbReference type="NCBI Taxonomy" id="51642"/>
    <lineage>
        <taxon>Bacteria</taxon>
        <taxon>Pseudomonadati</taxon>
        <taxon>Pseudomonadota</taxon>
        <taxon>Betaproteobacteria</taxon>
        <taxon>Nitrosomonadales</taxon>
        <taxon>Nitrosomonadaceae</taxon>
        <taxon>Nitrosomonas</taxon>
    </lineage>
</organism>
<dbReference type="PANTHER" id="PTHR12149:SF8">
    <property type="entry name" value="PROTEIN-RIBULOSAMINE 3-KINASE"/>
    <property type="match status" value="1"/>
</dbReference>
<keyword evidence="2" id="KW-0808">Transferase</keyword>
<sequence length="301" mass="33880">MLHTPGRSVTASPWPEIAAQLVETADPVFVAERITPIGGGCINQTFCLEGNGQRFFIKLNDACCLSMFVSESMALDEILRSATLRVPQPLCQGVTQDFAWFALEFIPLQNHGNQTALGTALASMHRHTAERFGWKHDNTIGTTLQENTPSSDWIAFWREHRLSFQLRLARKNGHTGRLQQLGERLMQDLADFFDDVPIASLLHGDLWSGNYAFDNDGQPVVFDPAVYYGDRETDLAMTELFGGFSADFYAAYQSAWPLDSGYRVRKQLYNLYHILNHLNLFGGHYLHRAEATIEGLLAEIH</sequence>
<dbReference type="RefSeq" id="WP_090285385.1">
    <property type="nucleotide sequence ID" value="NZ_FMWO01000044.1"/>
</dbReference>
<dbReference type="Pfam" id="PF03881">
    <property type="entry name" value="Fructosamin_kin"/>
    <property type="match status" value="1"/>
</dbReference>
<keyword evidence="2" id="KW-0418">Kinase</keyword>
<dbReference type="OrthoDB" id="5291879at2"/>
<dbReference type="Proteomes" id="UP000198729">
    <property type="component" value="Unassembled WGS sequence"/>
</dbReference>
<dbReference type="AlphaFoldDB" id="A0A1G5SDH3"/>
<dbReference type="PIRSF" id="PIRSF006221">
    <property type="entry name" value="Ketosamine-3-kinase"/>
    <property type="match status" value="1"/>
</dbReference>
<comment type="similarity">
    <text evidence="1 2">Belongs to the fructosamine kinase family.</text>
</comment>
<dbReference type="InterPro" id="IPR016477">
    <property type="entry name" value="Fructo-/Ketosamine-3-kinase"/>
</dbReference>
<dbReference type="Gene3D" id="3.90.1200.10">
    <property type="match status" value="1"/>
</dbReference>
<evidence type="ECO:0008006" key="5">
    <source>
        <dbReference type="Google" id="ProtNLM"/>
    </source>
</evidence>
<evidence type="ECO:0000313" key="4">
    <source>
        <dbReference type="Proteomes" id="UP000198729"/>
    </source>
</evidence>
<dbReference type="EMBL" id="FMWO01000044">
    <property type="protein sequence ID" value="SCZ85256.1"/>
    <property type="molecule type" value="Genomic_DNA"/>
</dbReference>
<dbReference type="GO" id="GO:0016301">
    <property type="term" value="F:kinase activity"/>
    <property type="evidence" value="ECO:0007669"/>
    <property type="project" value="UniProtKB-UniRule"/>
</dbReference>
<dbReference type="SUPFAM" id="SSF56112">
    <property type="entry name" value="Protein kinase-like (PK-like)"/>
    <property type="match status" value="1"/>
</dbReference>
<name>A0A1G5SDH3_9PROT</name>
<dbReference type="InterPro" id="IPR011009">
    <property type="entry name" value="Kinase-like_dom_sf"/>
</dbReference>
<gene>
    <name evidence="3" type="ORF">NSMM_370035</name>
</gene>
<protein>
    <recommendedName>
        <fullName evidence="5">Fructosamine kinase family protein</fullName>
    </recommendedName>
</protein>
<proteinExistence type="inferred from homology"/>
<keyword evidence="4" id="KW-1185">Reference proteome</keyword>
<accession>A0A1G5SDH3</accession>
<dbReference type="STRING" id="51642.NSMM_370035"/>
<reference evidence="3 4" key="1">
    <citation type="submission" date="2016-10" db="EMBL/GenBank/DDBJ databases">
        <authorList>
            <person name="de Groot N.N."/>
        </authorList>
    </citation>
    <scope>NUCLEOTIDE SEQUENCE [LARGE SCALE GENOMIC DNA]</scope>
    <source>
        <strain evidence="3">1</strain>
    </source>
</reference>
<dbReference type="Gene3D" id="3.30.200.20">
    <property type="entry name" value="Phosphorylase Kinase, domain 1"/>
    <property type="match status" value="1"/>
</dbReference>